<evidence type="ECO:0000256" key="1">
    <source>
        <dbReference type="ARBA" id="ARBA00004141"/>
    </source>
</evidence>
<keyword evidence="5 8" id="KW-0472">Membrane</keyword>
<feature type="transmembrane region" description="Helical" evidence="8">
    <location>
        <begin position="94"/>
        <end position="117"/>
    </location>
</feature>
<feature type="domain" description="G-protein coupled receptors family 1 profile" evidence="9">
    <location>
        <begin position="74"/>
        <end position="314"/>
    </location>
</feature>
<reference evidence="10 11" key="1">
    <citation type="submission" date="2018-04" db="EMBL/GenBank/DDBJ databases">
        <title>The genome of golden apple snail Pomacea canaliculata provides insight into stress tolerance and invasive adaptation.</title>
        <authorList>
            <person name="Liu C."/>
            <person name="Liu B."/>
            <person name="Ren Y."/>
            <person name="Zhang Y."/>
            <person name="Wang H."/>
            <person name="Li S."/>
            <person name="Jiang F."/>
            <person name="Yin L."/>
            <person name="Zhang G."/>
            <person name="Qian W."/>
            <person name="Fan W."/>
        </authorList>
    </citation>
    <scope>NUCLEOTIDE SEQUENCE [LARGE SCALE GENOMIC DNA]</scope>
    <source>
        <strain evidence="10">SZHN2017</strain>
        <tissue evidence="10">Muscle</tissue>
    </source>
</reference>
<evidence type="ECO:0000256" key="6">
    <source>
        <dbReference type="ARBA" id="ARBA00023170"/>
    </source>
</evidence>
<comment type="caution">
    <text evidence="10">The sequence shown here is derived from an EMBL/GenBank/DDBJ whole genome shotgun (WGS) entry which is preliminary data.</text>
</comment>
<dbReference type="SUPFAM" id="SSF81321">
    <property type="entry name" value="Family A G protein-coupled receptor-like"/>
    <property type="match status" value="1"/>
</dbReference>
<organism evidence="10 11">
    <name type="scientific">Pomacea canaliculata</name>
    <name type="common">Golden apple snail</name>
    <dbReference type="NCBI Taxonomy" id="400727"/>
    <lineage>
        <taxon>Eukaryota</taxon>
        <taxon>Metazoa</taxon>
        <taxon>Spiralia</taxon>
        <taxon>Lophotrochozoa</taxon>
        <taxon>Mollusca</taxon>
        <taxon>Gastropoda</taxon>
        <taxon>Caenogastropoda</taxon>
        <taxon>Architaenioglossa</taxon>
        <taxon>Ampullarioidea</taxon>
        <taxon>Ampullariidae</taxon>
        <taxon>Pomacea</taxon>
    </lineage>
</organism>
<gene>
    <name evidence="10" type="ORF">C0Q70_00766</name>
</gene>
<evidence type="ECO:0000259" key="9">
    <source>
        <dbReference type="PROSITE" id="PS50262"/>
    </source>
</evidence>
<evidence type="ECO:0000256" key="2">
    <source>
        <dbReference type="ARBA" id="ARBA00022692"/>
    </source>
</evidence>
<dbReference type="PANTHER" id="PTHR24238:SF73">
    <property type="entry name" value="RYAMIDE RECEPTOR"/>
    <property type="match status" value="1"/>
</dbReference>
<evidence type="ECO:0000256" key="7">
    <source>
        <dbReference type="ARBA" id="ARBA00023224"/>
    </source>
</evidence>
<dbReference type="InterPro" id="IPR000276">
    <property type="entry name" value="GPCR_Rhodpsn"/>
</dbReference>
<proteinExistence type="predicted"/>
<feature type="transmembrane region" description="Helical" evidence="8">
    <location>
        <begin position="59"/>
        <end position="82"/>
    </location>
</feature>
<sequence>MILIAYNVSAHAGTGMSLQDGDGLDRLVDYASLAFANVSAKGRNLTDITPHLFKEIKPFIIFMYTVVCLMAVVGNSCVIYLVASHRRMRHVTNFFIASLAVSDALMAVVCIPMTFWANVLLDYWPFPAILCPLVTYFQAVIVFQNAYTMLAMSIERYVAIMHPFLQRLTTKQCFLLIGGCWLLAFGTPVPTAIVSRLVPSNLSTVEDNETRSNCYEVWESEQQRFTYSMTIMVLQYFVPLAALIYTYSRIVHVVWLKDVSHHGSVGGSFVGDYGGGGSCRPVLPHRESAPGMELRSGGFVDPRKKVSFFPLSAI</sequence>
<protein>
    <recommendedName>
        <fullName evidence="9">G-protein coupled receptors family 1 profile domain-containing protein</fullName>
    </recommendedName>
</protein>
<dbReference type="PANTHER" id="PTHR24238">
    <property type="entry name" value="G-PROTEIN COUPLED RECEPTOR"/>
    <property type="match status" value="1"/>
</dbReference>
<feature type="transmembrane region" description="Helical" evidence="8">
    <location>
        <begin position="123"/>
        <end position="152"/>
    </location>
</feature>
<dbReference type="GO" id="GO:0005886">
    <property type="term" value="C:plasma membrane"/>
    <property type="evidence" value="ECO:0007669"/>
    <property type="project" value="TreeGrafter"/>
</dbReference>
<name>A0A2T7PXK0_POMCA</name>
<dbReference type="Pfam" id="PF00001">
    <property type="entry name" value="7tm_1"/>
    <property type="match status" value="1"/>
</dbReference>
<feature type="transmembrane region" description="Helical" evidence="8">
    <location>
        <begin position="225"/>
        <end position="247"/>
    </location>
</feature>
<comment type="subcellular location">
    <subcellularLocation>
        <location evidence="1">Membrane</location>
        <topology evidence="1">Multi-pass membrane protein</topology>
    </subcellularLocation>
</comment>
<dbReference type="AlphaFoldDB" id="A0A2T7PXK0"/>
<keyword evidence="4" id="KW-0297">G-protein coupled receptor</keyword>
<evidence type="ECO:0000256" key="8">
    <source>
        <dbReference type="SAM" id="Phobius"/>
    </source>
</evidence>
<evidence type="ECO:0000313" key="11">
    <source>
        <dbReference type="Proteomes" id="UP000245119"/>
    </source>
</evidence>
<keyword evidence="7" id="KW-0807">Transducer</keyword>
<keyword evidence="6" id="KW-0675">Receptor</keyword>
<keyword evidence="2 8" id="KW-0812">Transmembrane</keyword>
<dbReference type="EMBL" id="PZQS01000001">
    <property type="protein sequence ID" value="PVD38155.1"/>
    <property type="molecule type" value="Genomic_DNA"/>
</dbReference>
<feature type="transmembrane region" description="Helical" evidence="8">
    <location>
        <begin position="173"/>
        <end position="193"/>
    </location>
</feature>
<dbReference type="PROSITE" id="PS50262">
    <property type="entry name" value="G_PROTEIN_RECEP_F1_2"/>
    <property type="match status" value="1"/>
</dbReference>
<evidence type="ECO:0000256" key="4">
    <source>
        <dbReference type="ARBA" id="ARBA00023040"/>
    </source>
</evidence>
<accession>A0A2T7PXK0</accession>
<keyword evidence="11" id="KW-1185">Reference proteome</keyword>
<dbReference type="Gene3D" id="1.20.1070.10">
    <property type="entry name" value="Rhodopsin 7-helix transmembrane proteins"/>
    <property type="match status" value="1"/>
</dbReference>
<keyword evidence="3 8" id="KW-1133">Transmembrane helix</keyword>
<dbReference type="GO" id="GO:0008188">
    <property type="term" value="F:neuropeptide receptor activity"/>
    <property type="evidence" value="ECO:0007669"/>
    <property type="project" value="TreeGrafter"/>
</dbReference>
<evidence type="ECO:0000256" key="3">
    <source>
        <dbReference type="ARBA" id="ARBA00022989"/>
    </source>
</evidence>
<dbReference type="InterPro" id="IPR017452">
    <property type="entry name" value="GPCR_Rhodpsn_7TM"/>
</dbReference>
<dbReference type="PRINTS" id="PR00237">
    <property type="entry name" value="GPCRRHODOPSN"/>
</dbReference>
<dbReference type="Proteomes" id="UP000245119">
    <property type="component" value="Linkage Group LG1"/>
</dbReference>
<evidence type="ECO:0000313" key="10">
    <source>
        <dbReference type="EMBL" id="PVD38155.1"/>
    </source>
</evidence>
<evidence type="ECO:0000256" key="5">
    <source>
        <dbReference type="ARBA" id="ARBA00023136"/>
    </source>
</evidence>
<dbReference type="OrthoDB" id="10053194at2759"/>